<dbReference type="Proteomes" id="UP000617531">
    <property type="component" value="Unassembled WGS sequence"/>
</dbReference>
<name>A0A8J3M119_9MICO</name>
<dbReference type="PANTHER" id="PTHR43798:SF33">
    <property type="entry name" value="HYDROLASE, PUTATIVE (AFU_ORTHOLOGUE AFUA_2G14860)-RELATED"/>
    <property type="match status" value="1"/>
</dbReference>
<comment type="caution">
    <text evidence="2">The sequence shown here is derived from an EMBL/GenBank/DDBJ whole genome shotgun (WGS) entry which is preliminary data.</text>
</comment>
<dbReference type="Pfam" id="PF12697">
    <property type="entry name" value="Abhydrolase_6"/>
    <property type="match status" value="1"/>
</dbReference>
<evidence type="ECO:0000313" key="2">
    <source>
        <dbReference type="EMBL" id="GHF11619.1"/>
    </source>
</evidence>
<evidence type="ECO:0000259" key="1">
    <source>
        <dbReference type="Pfam" id="PF12697"/>
    </source>
</evidence>
<dbReference type="Gene3D" id="3.40.50.1820">
    <property type="entry name" value="alpha/beta hydrolase"/>
    <property type="match status" value="1"/>
</dbReference>
<evidence type="ECO:0000313" key="3">
    <source>
        <dbReference type="Proteomes" id="UP000617531"/>
    </source>
</evidence>
<dbReference type="RefSeq" id="WP_191282363.1">
    <property type="nucleotide sequence ID" value="NZ_BNAI01000001.1"/>
</dbReference>
<dbReference type="GO" id="GO:0016787">
    <property type="term" value="F:hydrolase activity"/>
    <property type="evidence" value="ECO:0007669"/>
    <property type="project" value="UniProtKB-KW"/>
</dbReference>
<feature type="domain" description="AB hydrolase-1" evidence="1">
    <location>
        <begin position="60"/>
        <end position="287"/>
    </location>
</feature>
<accession>A0A8J3M119</accession>
<reference evidence="2" key="1">
    <citation type="journal article" date="2014" name="Int. J. Syst. Evol. Microbiol.">
        <title>Complete genome sequence of Corynebacterium casei LMG S-19264T (=DSM 44701T), isolated from a smear-ripened cheese.</title>
        <authorList>
            <consortium name="US DOE Joint Genome Institute (JGI-PGF)"/>
            <person name="Walter F."/>
            <person name="Albersmeier A."/>
            <person name="Kalinowski J."/>
            <person name="Ruckert C."/>
        </authorList>
    </citation>
    <scope>NUCLEOTIDE SEQUENCE</scope>
    <source>
        <strain evidence="2">CGMCC 1.16548</strain>
    </source>
</reference>
<keyword evidence="3" id="KW-1185">Reference proteome</keyword>
<proteinExistence type="predicted"/>
<dbReference type="InterPro" id="IPR050266">
    <property type="entry name" value="AB_hydrolase_sf"/>
</dbReference>
<dbReference type="InterPro" id="IPR000073">
    <property type="entry name" value="AB_hydrolase_1"/>
</dbReference>
<protein>
    <submittedName>
        <fullName evidence="2">Alpha/beta hydrolase</fullName>
    </submittedName>
</protein>
<keyword evidence="2" id="KW-0378">Hydrolase</keyword>
<dbReference type="InterPro" id="IPR029058">
    <property type="entry name" value="AB_hydrolase_fold"/>
</dbReference>
<dbReference type="SUPFAM" id="SSF53474">
    <property type="entry name" value="alpha/beta-Hydrolases"/>
    <property type="match status" value="1"/>
</dbReference>
<organism evidence="2 3">
    <name type="scientific">Pseudolysinimonas yzui</name>
    <dbReference type="NCBI Taxonomy" id="2708254"/>
    <lineage>
        <taxon>Bacteria</taxon>
        <taxon>Bacillati</taxon>
        <taxon>Actinomycetota</taxon>
        <taxon>Actinomycetes</taxon>
        <taxon>Micrococcales</taxon>
        <taxon>Microbacteriaceae</taxon>
        <taxon>Pseudolysinimonas</taxon>
    </lineage>
</organism>
<reference evidence="2" key="2">
    <citation type="submission" date="2020-09" db="EMBL/GenBank/DDBJ databases">
        <authorList>
            <person name="Sun Q."/>
            <person name="Zhou Y."/>
        </authorList>
    </citation>
    <scope>NUCLEOTIDE SEQUENCE</scope>
    <source>
        <strain evidence="2">CGMCC 1.16548</strain>
    </source>
</reference>
<gene>
    <name evidence="2" type="ORF">GCM10011600_11120</name>
</gene>
<dbReference type="PANTHER" id="PTHR43798">
    <property type="entry name" value="MONOACYLGLYCEROL LIPASE"/>
    <property type="match status" value="1"/>
</dbReference>
<dbReference type="AlphaFoldDB" id="A0A8J3M119"/>
<dbReference type="EMBL" id="BNAI01000001">
    <property type="protein sequence ID" value="GHF11619.1"/>
    <property type="molecule type" value="Genomic_DNA"/>
</dbReference>
<sequence length="301" mass="32794">MFDHHQEVSGEPADEAERLDRALVDRDWTVPAPGSVRSRFTAPSGELAVVSLGDPTHPRVVLVPGVSGSKEDFVLMLPVLAAAGYFVQSFDMAGQYESGKAGPPPGRRYDYDLFVNDLVAFLDDGGPAHVLGYSFAGTVAKLVLVRRPDLVRSLTLLATPPEPGNGFRGVRGLGPYTFLAGGRIGAALMTWGIRTNKNHVPPQRLEFVRMRFDYTSRRSMEDIIRLMKRAPDVRDQVAASPVPKLVAVGSHDLWPTQLHAEFAERIGARLVVYPTGHSPCETAPHQLSRDMIALFGEATTG</sequence>
<dbReference type="GO" id="GO:0016020">
    <property type="term" value="C:membrane"/>
    <property type="evidence" value="ECO:0007669"/>
    <property type="project" value="TreeGrafter"/>
</dbReference>